<evidence type="ECO:0000256" key="1">
    <source>
        <dbReference type="SAM" id="Phobius"/>
    </source>
</evidence>
<evidence type="ECO:0000313" key="2">
    <source>
        <dbReference type="EMBL" id="MBM7127367.1"/>
    </source>
</evidence>
<proteinExistence type="predicted"/>
<feature type="transmembrane region" description="Helical" evidence="1">
    <location>
        <begin position="202"/>
        <end position="219"/>
    </location>
</feature>
<keyword evidence="1" id="KW-1133">Transmembrane helix</keyword>
<name>A0ABS2K840_9GAMM</name>
<feature type="transmembrane region" description="Helical" evidence="1">
    <location>
        <begin position="177"/>
        <end position="196"/>
    </location>
</feature>
<evidence type="ECO:0000313" key="3">
    <source>
        <dbReference type="Proteomes" id="UP001430149"/>
    </source>
</evidence>
<organism evidence="2 3">
    <name type="scientific">Dyella flava</name>
    <dbReference type="NCBI Taxonomy" id="1920170"/>
    <lineage>
        <taxon>Bacteria</taxon>
        <taxon>Pseudomonadati</taxon>
        <taxon>Pseudomonadota</taxon>
        <taxon>Gammaproteobacteria</taxon>
        <taxon>Lysobacterales</taxon>
        <taxon>Rhodanobacteraceae</taxon>
        <taxon>Dyella</taxon>
    </lineage>
</organism>
<feature type="transmembrane region" description="Helical" evidence="1">
    <location>
        <begin position="231"/>
        <end position="253"/>
    </location>
</feature>
<feature type="transmembrane region" description="Helical" evidence="1">
    <location>
        <begin position="36"/>
        <end position="57"/>
    </location>
</feature>
<comment type="caution">
    <text evidence="2">The sequence shown here is derived from an EMBL/GenBank/DDBJ whole genome shotgun (WGS) entry which is preliminary data.</text>
</comment>
<protein>
    <submittedName>
        <fullName evidence="2">Uncharacterized protein</fullName>
    </submittedName>
</protein>
<keyword evidence="1" id="KW-0812">Transmembrane</keyword>
<dbReference type="Proteomes" id="UP001430149">
    <property type="component" value="Unassembled WGS sequence"/>
</dbReference>
<gene>
    <name evidence="2" type="ORF">ISP19_18485</name>
</gene>
<accession>A0ABS2K840</accession>
<reference evidence="2" key="1">
    <citation type="submission" date="2020-10" db="EMBL/GenBank/DDBJ databases">
        <title>Phylogeny of dyella-like bacteria.</title>
        <authorList>
            <person name="Fu J."/>
        </authorList>
    </citation>
    <scope>NUCLEOTIDE SEQUENCE</scope>
    <source>
        <strain evidence="2">DHOC52</strain>
    </source>
</reference>
<feature type="transmembrane region" description="Helical" evidence="1">
    <location>
        <begin position="69"/>
        <end position="89"/>
    </location>
</feature>
<dbReference type="RefSeq" id="WP_204683902.1">
    <property type="nucleotide sequence ID" value="NZ_BSNR01000014.1"/>
</dbReference>
<dbReference type="EMBL" id="JADIKE010000039">
    <property type="protein sequence ID" value="MBM7127367.1"/>
    <property type="molecule type" value="Genomic_DNA"/>
</dbReference>
<feature type="transmembrane region" description="Helical" evidence="1">
    <location>
        <begin position="110"/>
        <end position="132"/>
    </location>
</feature>
<keyword evidence="1" id="KW-0472">Membrane</keyword>
<sequence>MNSQSPETGVAQAQGEGQGSVRAVDVSQFHAPYLGAFNIIFFSAWVSVCSAAPEFIWQGLLTIVHHFNWVTAASAMLVGAIVAFFVEPLTERLRAMSLHVAHRHRTPTHATVAAFGFAVLAVCVHEAITSFVATSSSEHRAEDSLFYALSEVFQWASIPFTVTVAWLCVGHSRRVSWAALLLAAFMLFSLGPLSSWPVQDSITTVIPCAFILFWGWAVMHKYPTQLALSRCAKLTAITACIWLLVAGLFQLTLWRFASHDWHFYSWMEYTIDFRFYLGWVIGLAVAPRPVAHQHH</sequence>
<keyword evidence="3" id="KW-1185">Reference proteome</keyword>
<feature type="transmembrane region" description="Helical" evidence="1">
    <location>
        <begin position="152"/>
        <end position="170"/>
    </location>
</feature>
<feature type="transmembrane region" description="Helical" evidence="1">
    <location>
        <begin position="273"/>
        <end position="291"/>
    </location>
</feature>